<dbReference type="Pfam" id="PF00196">
    <property type="entry name" value="GerE"/>
    <property type="match status" value="1"/>
</dbReference>
<keyword evidence="1" id="KW-0805">Transcription regulation</keyword>
<accession>A0A9X3N219</accession>
<protein>
    <submittedName>
        <fullName evidence="6">Helix-turn-helix transcriptional regulator</fullName>
    </submittedName>
</protein>
<dbReference type="InterPro" id="IPR000792">
    <property type="entry name" value="Tscrpt_reg_LuxR_C"/>
</dbReference>
<dbReference type="PRINTS" id="PR00038">
    <property type="entry name" value="HTHLUXR"/>
</dbReference>
<dbReference type="GO" id="GO:0003677">
    <property type="term" value="F:DNA binding"/>
    <property type="evidence" value="ECO:0007669"/>
    <property type="project" value="UniProtKB-KW"/>
</dbReference>
<proteinExistence type="predicted"/>
<evidence type="ECO:0000313" key="6">
    <source>
        <dbReference type="EMBL" id="MDA0163433.1"/>
    </source>
</evidence>
<comment type="caution">
    <text evidence="6">The sequence shown here is derived from an EMBL/GenBank/DDBJ whole genome shotgun (WGS) entry which is preliminary data.</text>
</comment>
<evidence type="ECO:0000256" key="2">
    <source>
        <dbReference type="ARBA" id="ARBA00023125"/>
    </source>
</evidence>
<feature type="coiled-coil region" evidence="4">
    <location>
        <begin position="23"/>
        <end position="50"/>
    </location>
</feature>
<dbReference type="Gene3D" id="1.10.10.10">
    <property type="entry name" value="Winged helix-like DNA-binding domain superfamily/Winged helix DNA-binding domain"/>
    <property type="match status" value="1"/>
</dbReference>
<keyword evidence="2" id="KW-0238">DNA-binding</keyword>
<reference evidence="6" key="1">
    <citation type="submission" date="2022-10" db="EMBL/GenBank/DDBJ databases">
        <title>The WGS of Solirubrobacter ginsenosidimutans DSM 21036.</title>
        <authorList>
            <person name="Jiang Z."/>
        </authorList>
    </citation>
    <scope>NUCLEOTIDE SEQUENCE</scope>
    <source>
        <strain evidence="6">DSM 21036</strain>
    </source>
</reference>
<dbReference type="InterPro" id="IPR036388">
    <property type="entry name" value="WH-like_DNA-bd_sf"/>
</dbReference>
<dbReference type="EMBL" id="JAPDOD010000024">
    <property type="protein sequence ID" value="MDA0163433.1"/>
    <property type="molecule type" value="Genomic_DNA"/>
</dbReference>
<dbReference type="SMART" id="SM00421">
    <property type="entry name" value="HTH_LUXR"/>
    <property type="match status" value="1"/>
</dbReference>
<dbReference type="PANTHER" id="PTHR44688:SF16">
    <property type="entry name" value="DNA-BINDING TRANSCRIPTIONAL ACTIVATOR DEVR_DOSR"/>
    <property type="match status" value="1"/>
</dbReference>
<evidence type="ECO:0000313" key="7">
    <source>
        <dbReference type="Proteomes" id="UP001149140"/>
    </source>
</evidence>
<evidence type="ECO:0000256" key="4">
    <source>
        <dbReference type="SAM" id="Coils"/>
    </source>
</evidence>
<dbReference type="SUPFAM" id="SSF46894">
    <property type="entry name" value="C-terminal effector domain of the bipartite response regulators"/>
    <property type="match status" value="1"/>
</dbReference>
<sequence>AAAFAEVGAPVEAALSRALAGRALAAAGEAERAAAELERAAEEFERCEALGHRDACERELRRLGRRTRYRRTRAAGDGSLIGSLTERELQIARLVVDRRTNAEIAAELYLSTKTVETHLRNLFHKLGVSSRVDVARAVERADQLAR</sequence>
<dbReference type="PROSITE" id="PS50043">
    <property type="entry name" value="HTH_LUXR_2"/>
    <property type="match status" value="1"/>
</dbReference>
<dbReference type="AlphaFoldDB" id="A0A9X3N219"/>
<gene>
    <name evidence="6" type="ORF">OM076_24380</name>
</gene>
<feature type="domain" description="HTH luxR-type" evidence="5">
    <location>
        <begin position="77"/>
        <end position="142"/>
    </location>
</feature>
<dbReference type="GO" id="GO:0006355">
    <property type="term" value="P:regulation of DNA-templated transcription"/>
    <property type="evidence" value="ECO:0007669"/>
    <property type="project" value="InterPro"/>
</dbReference>
<dbReference type="InterPro" id="IPR016032">
    <property type="entry name" value="Sig_transdc_resp-reg_C-effctor"/>
</dbReference>
<keyword evidence="4" id="KW-0175">Coiled coil</keyword>
<keyword evidence="3" id="KW-0804">Transcription</keyword>
<keyword evidence="7" id="KW-1185">Reference proteome</keyword>
<dbReference type="RefSeq" id="WP_270042677.1">
    <property type="nucleotide sequence ID" value="NZ_JAPDOD010000024.1"/>
</dbReference>
<name>A0A9X3N219_9ACTN</name>
<evidence type="ECO:0000259" key="5">
    <source>
        <dbReference type="PROSITE" id="PS50043"/>
    </source>
</evidence>
<dbReference type="CDD" id="cd06170">
    <property type="entry name" value="LuxR_C_like"/>
    <property type="match status" value="1"/>
</dbReference>
<dbReference type="Proteomes" id="UP001149140">
    <property type="component" value="Unassembled WGS sequence"/>
</dbReference>
<dbReference type="PANTHER" id="PTHR44688">
    <property type="entry name" value="DNA-BINDING TRANSCRIPTIONAL ACTIVATOR DEVR_DOSR"/>
    <property type="match status" value="1"/>
</dbReference>
<organism evidence="6 7">
    <name type="scientific">Solirubrobacter ginsenosidimutans</name>
    <dbReference type="NCBI Taxonomy" id="490573"/>
    <lineage>
        <taxon>Bacteria</taxon>
        <taxon>Bacillati</taxon>
        <taxon>Actinomycetota</taxon>
        <taxon>Thermoleophilia</taxon>
        <taxon>Solirubrobacterales</taxon>
        <taxon>Solirubrobacteraceae</taxon>
        <taxon>Solirubrobacter</taxon>
    </lineage>
</organism>
<evidence type="ECO:0000256" key="3">
    <source>
        <dbReference type="ARBA" id="ARBA00023163"/>
    </source>
</evidence>
<evidence type="ECO:0000256" key="1">
    <source>
        <dbReference type="ARBA" id="ARBA00023015"/>
    </source>
</evidence>
<feature type="non-terminal residue" evidence="6">
    <location>
        <position position="1"/>
    </location>
</feature>